<dbReference type="GO" id="GO:0000139">
    <property type="term" value="C:Golgi membrane"/>
    <property type="evidence" value="ECO:0007669"/>
    <property type="project" value="UniProtKB-SubCell"/>
</dbReference>
<dbReference type="InterPro" id="IPR038578">
    <property type="entry name" value="GT29-like_sf"/>
</dbReference>
<protein>
    <submittedName>
        <fullName evidence="13">ST3 beta-galactoside alpha-2,3-sialyltransferase 1</fullName>
    </submittedName>
</protein>
<comment type="subcellular location">
    <subcellularLocation>
        <location evidence="1">Golgi apparatus membrane</location>
        <topology evidence="1">Single-pass type II membrane protein</topology>
    </subcellularLocation>
</comment>
<evidence type="ECO:0000256" key="1">
    <source>
        <dbReference type="ARBA" id="ARBA00004323"/>
    </source>
</evidence>
<feature type="region of interest" description="Disordered" evidence="11">
    <location>
        <begin position="1"/>
        <end position="21"/>
    </location>
</feature>
<evidence type="ECO:0000313" key="13">
    <source>
        <dbReference type="EMBL" id="GHP10862.1"/>
    </source>
</evidence>
<evidence type="ECO:0000256" key="9">
    <source>
        <dbReference type="ARBA" id="ARBA00023136"/>
    </source>
</evidence>
<keyword evidence="8" id="KW-0333">Golgi apparatus</keyword>
<comment type="caution">
    <text evidence="13">The sequence shown here is derived from an EMBL/GenBank/DDBJ whole genome shotgun (WGS) entry which is preliminary data.</text>
</comment>
<keyword evidence="6" id="KW-0735">Signal-anchor</keyword>
<evidence type="ECO:0000256" key="7">
    <source>
        <dbReference type="ARBA" id="ARBA00022989"/>
    </source>
</evidence>
<dbReference type="InterPro" id="IPR001675">
    <property type="entry name" value="Glyco_trans_29"/>
</dbReference>
<keyword evidence="5 12" id="KW-0812">Transmembrane</keyword>
<evidence type="ECO:0000256" key="11">
    <source>
        <dbReference type="SAM" id="MobiDB-lite"/>
    </source>
</evidence>
<evidence type="ECO:0000256" key="6">
    <source>
        <dbReference type="ARBA" id="ARBA00022968"/>
    </source>
</evidence>
<dbReference type="AlphaFoldDB" id="A0A830HUS8"/>
<dbReference type="PANTHER" id="PTHR11987:SF36">
    <property type="entry name" value="SIA-ALPHA-2,3-GAL-BETA-1,4-GLCNAC-R:ALPHA 2,8-SIALYLTRANSFERASE"/>
    <property type="match status" value="1"/>
</dbReference>
<feature type="transmembrane region" description="Helical" evidence="12">
    <location>
        <begin position="28"/>
        <end position="49"/>
    </location>
</feature>
<dbReference type="Proteomes" id="UP000660262">
    <property type="component" value="Unassembled WGS sequence"/>
</dbReference>
<dbReference type="GO" id="GO:0008373">
    <property type="term" value="F:sialyltransferase activity"/>
    <property type="evidence" value="ECO:0007669"/>
    <property type="project" value="InterPro"/>
</dbReference>
<accession>A0A830HUS8</accession>
<evidence type="ECO:0000256" key="10">
    <source>
        <dbReference type="ARBA" id="ARBA00023180"/>
    </source>
</evidence>
<evidence type="ECO:0000256" key="2">
    <source>
        <dbReference type="ARBA" id="ARBA00006003"/>
    </source>
</evidence>
<dbReference type="Gene3D" id="3.90.1480.20">
    <property type="entry name" value="Glycosyl transferase family 29"/>
    <property type="match status" value="1"/>
</dbReference>
<sequence>MHAPRSHAHGAGSRTQPASQQHLKGARLGVIAVLALATVSLVGMLAGSAHHARGIAYEKSYLKWKHRTNKAALGNTLRNNLQAQGRKGATGLAENDNALQTAMPTTSTTTSRLQAVRAQTAAAQRAELLDALRNAYAPAPRLQTTKAPRFRQRTQVQLINMGALTRRGTNVVSHGLIAMAPPARRAARGAATALVSSAAASSAAAAQSSPRHGVGSAASAPATQLSTPTFTAKVLQGYAGAYVLSHTKWNVGDVLKVPKVLTAEGRARRAARGKVERSTKTLKWDHAGALPPLFESCGALPKDDPVRMLVSRRANGGQEGADRPWLDSCAVVGNGGGLAIKRHGAEIDAHTAILRFNGGPVHGFEAKVGSRTTWRLTNSEHFAFHDDGVMDEGGACLQHVTSGVGLDLMQGMCRARAKAPSGVRDALPLVFVIDPEFHYFAMNVMSGAGVAGAPSNGFYGLLFASSVCRRISVYGFQKNWKDSSPGSKRVPYHYYDTVEPNESQFRRDTGEAGVFHAYVDAANAFARKDSSWRSWSDQAGWTGDRITLY</sequence>
<keyword evidence="7 12" id="KW-1133">Transmembrane helix</keyword>
<dbReference type="InterPro" id="IPR050943">
    <property type="entry name" value="Glycosyltr_29_Sialyltrsf"/>
</dbReference>
<dbReference type="Pfam" id="PF00777">
    <property type="entry name" value="Glyco_transf_29"/>
    <property type="match status" value="1"/>
</dbReference>
<proteinExistence type="inferred from homology"/>
<keyword evidence="10" id="KW-0325">Glycoprotein</keyword>
<reference evidence="13" key="1">
    <citation type="submission" date="2020-10" db="EMBL/GenBank/DDBJ databases">
        <title>Unveiling of a novel bifunctional photoreceptor, Dualchrome1, isolated from a cosmopolitan green alga.</title>
        <authorList>
            <person name="Suzuki S."/>
            <person name="Kawachi M."/>
        </authorList>
    </citation>
    <scope>NUCLEOTIDE SEQUENCE</scope>
    <source>
        <strain evidence="13">NIES 2893</strain>
    </source>
</reference>
<keyword evidence="14" id="KW-1185">Reference proteome</keyword>
<dbReference type="OrthoDB" id="10264956at2759"/>
<evidence type="ECO:0000256" key="5">
    <source>
        <dbReference type="ARBA" id="ARBA00022692"/>
    </source>
</evidence>
<dbReference type="PANTHER" id="PTHR11987">
    <property type="entry name" value="ALPHA-2,8-SIALYLTRANSFERASE"/>
    <property type="match status" value="1"/>
</dbReference>
<keyword evidence="9 12" id="KW-0472">Membrane</keyword>
<evidence type="ECO:0000256" key="4">
    <source>
        <dbReference type="ARBA" id="ARBA00022679"/>
    </source>
</evidence>
<evidence type="ECO:0000256" key="12">
    <source>
        <dbReference type="SAM" id="Phobius"/>
    </source>
</evidence>
<keyword evidence="3 13" id="KW-0328">Glycosyltransferase</keyword>
<keyword evidence="4 13" id="KW-0808">Transferase</keyword>
<name>A0A830HUS8_9CHLO</name>
<evidence type="ECO:0000256" key="3">
    <source>
        <dbReference type="ARBA" id="ARBA00022676"/>
    </source>
</evidence>
<evidence type="ECO:0000313" key="14">
    <source>
        <dbReference type="Proteomes" id="UP000660262"/>
    </source>
</evidence>
<organism evidence="13 14">
    <name type="scientific">Pycnococcus provasolii</name>
    <dbReference type="NCBI Taxonomy" id="41880"/>
    <lineage>
        <taxon>Eukaryota</taxon>
        <taxon>Viridiplantae</taxon>
        <taxon>Chlorophyta</taxon>
        <taxon>Pseudoscourfieldiophyceae</taxon>
        <taxon>Pseudoscourfieldiales</taxon>
        <taxon>Pycnococcaceae</taxon>
        <taxon>Pycnococcus</taxon>
    </lineage>
</organism>
<dbReference type="CDD" id="cd19952">
    <property type="entry name" value="GT29"/>
    <property type="match status" value="1"/>
</dbReference>
<evidence type="ECO:0000256" key="8">
    <source>
        <dbReference type="ARBA" id="ARBA00023034"/>
    </source>
</evidence>
<gene>
    <name evidence="13" type="ORF">PPROV_000959300</name>
</gene>
<dbReference type="EMBL" id="BNJQ01000031">
    <property type="protein sequence ID" value="GHP10862.1"/>
    <property type="molecule type" value="Genomic_DNA"/>
</dbReference>
<comment type="similarity">
    <text evidence="2">Belongs to the glycosyltransferase 29 family.</text>
</comment>